<evidence type="ECO:0000259" key="13">
    <source>
        <dbReference type="Pfam" id="PF16177"/>
    </source>
</evidence>
<comment type="catalytic activity">
    <reaction evidence="1">
        <text>acetate + ATP + CoA = acetyl-CoA + AMP + diphosphate</text>
        <dbReference type="Rhea" id="RHEA:23176"/>
        <dbReference type="ChEBI" id="CHEBI:30089"/>
        <dbReference type="ChEBI" id="CHEBI:30616"/>
        <dbReference type="ChEBI" id="CHEBI:33019"/>
        <dbReference type="ChEBI" id="CHEBI:57287"/>
        <dbReference type="ChEBI" id="CHEBI:57288"/>
        <dbReference type="ChEBI" id="CHEBI:456215"/>
        <dbReference type="EC" id="6.2.1.1"/>
    </reaction>
    <physiologicalReaction direction="left-to-right" evidence="1">
        <dbReference type="Rhea" id="RHEA:23177"/>
    </physiologicalReaction>
</comment>
<dbReference type="EMBL" id="CVRI01000066">
    <property type="protein sequence ID" value="CRL05878.1"/>
    <property type="molecule type" value="Genomic_DNA"/>
</dbReference>
<dbReference type="InterPro" id="IPR032387">
    <property type="entry name" value="ACAS_N"/>
</dbReference>
<dbReference type="Pfam" id="PF00501">
    <property type="entry name" value="AMP-binding"/>
    <property type="match status" value="1"/>
</dbReference>
<evidence type="ECO:0000256" key="4">
    <source>
        <dbReference type="ARBA" id="ARBA00013275"/>
    </source>
</evidence>
<accession>A0A1J1J332</accession>
<evidence type="ECO:0000256" key="1">
    <source>
        <dbReference type="ARBA" id="ARBA00001884"/>
    </source>
</evidence>
<dbReference type="EC" id="6.2.1.17" evidence="3"/>
<dbReference type="STRING" id="568069.A0A1J1J332"/>
<feature type="domain" description="AMP-binding enzyme C-terminal" evidence="12">
    <location>
        <begin position="548"/>
        <end position="626"/>
    </location>
</feature>
<dbReference type="OrthoDB" id="1706066at2759"/>
<evidence type="ECO:0000313" key="14">
    <source>
        <dbReference type="EMBL" id="CRL05878.1"/>
    </source>
</evidence>
<feature type="domain" description="AMP-dependent synthetase/ligase" evidence="11">
    <location>
        <begin position="97"/>
        <end position="484"/>
    </location>
</feature>
<protein>
    <recommendedName>
        <fullName evidence="6">Acyl-CoA synthetase short-chain family member 3, mitochondrial</fullName>
        <ecNumber evidence="4">6.2.1.1</ecNumber>
        <ecNumber evidence="3">6.2.1.17</ecNumber>
    </recommendedName>
    <alternativeName>
        <fullName evidence="7">Acetate--CoA ligase 3</fullName>
    </alternativeName>
    <alternativeName>
        <fullName evidence="5">Propionate--CoA ligase</fullName>
    </alternativeName>
</protein>
<proteinExistence type="inferred from homology"/>
<comment type="catalytic activity">
    <reaction evidence="8">
        <text>butanoate + ATP + CoA = butanoyl-CoA + AMP + diphosphate</text>
        <dbReference type="Rhea" id="RHEA:46172"/>
        <dbReference type="ChEBI" id="CHEBI:17968"/>
        <dbReference type="ChEBI" id="CHEBI:30616"/>
        <dbReference type="ChEBI" id="CHEBI:33019"/>
        <dbReference type="ChEBI" id="CHEBI:57287"/>
        <dbReference type="ChEBI" id="CHEBI:57371"/>
        <dbReference type="ChEBI" id="CHEBI:456215"/>
    </reaction>
    <physiologicalReaction direction="left-to-right" evidence="8">
        <dbReference type="Rhea" id="RHEA:46173"/>
    </physiologicalReaction>
</comment>
<evidence type="ECO:0000256" key="9">
    <source>
        <dbReference type="ARBA" id="ARBA00049004"/>
    </source>
</evidence>
<dbReference type="InterPro" id="IPR000873">
    <property type="entry name" value="AMP-dep_synth/lig_dom"/>
</dbReference>
<evidence type="ECO:0000256" key="7">
    <source>
        <dbReference type="ARBA" id="ARBA00042755"/>
    </source>
</evidence>
<keyword evidence="15" id="KW-1185">Reference proteome</keyword>
<organism evidence="14 15">
    <name type="scientific">Clunio marinus</name>
    <dbReference type="NCBI Taxonomy" id="568069"/>
    <lineage>
        <taxon>Eukaryota</taxon>
        <taxon>Metazoa</taxon>
        <taxon>Ecdysozoa</taxon>
        <taxon>Arthropoda</taxon>
        <taxon>Hexapoda</taxon>
        <taxon>Insecta</taxon>
        <taxon>Pterygota</taxon>
        <taxon>Neoptera</taxon>
        <taxon>Endopterygota</taxon>
        <taxon>Diptera</taxon>
        <taxon>Nematocera</taxon>
        <taxon>Chironomoidea</taxon>
        <taxon>Chironomidae</taxon>
        <taxon>Clunio</taxon>
    </lineage>
</organism>
<evidence type="ECO:0000256" key="10">
    <source>
        <dbReference type="SAM" id="MobiDB-lite"/>
    </source>
</evidence>
<evidence type="ECO:0000256" key="3">
    <source>
        <dbReference type="ARBA" id="ARBA00012985"/>
    </source>
</evidence>
<name>A0A1J1J332_9DIPT</name>
<dbReference type="EC" id="6.2.1.1" evidence="4"/>
<dbReference type="GO" id="GO:0003987">
    <property type="term" value="F:acetate-CoA ligase activity"/>
    <property type="evidence" value="ECO:0007669"/>
    <property type="project" value="UniProtKB-EC"/>
</dbReference>
<dbReference type="PANTHER" id="PTHR43347">
    <property type="entry name" value="ACYL-COA SYNTHETASE"/>
    <property type="match status" value="1"/>
</dbReference>
<dbReference type="Gene3D" id="3.40.50.12780">
    <property type="entry name" value="N-terminal domain of ligase-like"/>
    <property type="match status" value="1"/>
</dbReference>
<comment type="similarity">
    <text evidence="2">Belongs to the ATP-dependent AMP-binding enzyme family.</text>
</comment>
<evidence type="ECO:0000256" key="5">
    <source>
        <dbReference type="ARBA" id="ARBA00029726"/>
    </source>
</evidence>
<gene>
    <name evidence="14" type="ORF">CLUMA_CG018899</name>
</gene>
<dbReference type="Pfam" id="PF13193">
    <property type="entry name" value="AMP-binding_C"/>
    <property type="match status" value="1"/>
</dbReference>
<evidence type="ECO:0000256" key="8">
    <source>
        <dbReference type="ARBA" id="ARBA00047935"/>
    </source>
</evidence>
<evidence type="ECO:0000259" key="12">
    <source>
        <dbReference type="Pfam" id="PF13193"/>
    </source>
</evidence>
<dbReference type="GO" id="GO:0005759">
    <property type="term" value="C:mitochondrial matrix"/>
    <property type="evidence" value="ECO:0007669"/>
    <property type="project" value="TreeGrafter"/>
</dbReference>
<dbReference type="InterPro" id="IPR045851">
    <property type="entry name" value="AMP-bd_C_sf"/>
</dbReference>
<reference evidence="14 15" key="1">
    <citation type="submission" date="2015-04" db="EMBL/GenBank/DDBJ databases">
        <authorList>
            <person name="Syromyatnikov M.Y."/>
            <person name="Popov V.N."/>
        </authorList>
    </citation>
    <scope>NUCLEOTIDE SEQUENCE [LARGE SCALE GENOMIC DNA]</scope>
</reference>
<evidence type="ECO:0000256" key="6">
    <source>
        <dbReference type="ARBA" id="ARBA00040004"/>
    </source>
</evidence>
<dbReference type="Gene3D" id="3.30.300.30">
    <property type="match status" value="1"/>
</dbReference>
<evidence type="ECO:0000313" key="15">
    <source>
        <dbReference type="Proteomes" id="UP000183832"/>
    </source>
</evidence>
<dbReference type="Pfam" id="PF16177">
    <property type="entry name" value="ACAS_N"/>
    <property type="match status" value="1"/>
</dbReference>
<feature type="region of interest" description="Disordered" evidence="10">
    <location>
        <begin position="14"/>
        <end position="33"/>
    </location>
</feature>
<dbReference type="FunFam" id="3.40.50.12780:FF:000011">
    <property type="entry name" value="Acetyl-coenzyme A synthetase 2-like, mitochondrial"/>
    <property type="match status" value="1"/>
</dbReference>
<dbReference type="GO" id="GO:0050218">
    <property type="term" value="F:propionate-CoA ligase activity"/>
    <property type="evidence" value="ECO:0007669"/>
    <property type="project" value="UniProtKB-EC"/>
</dbReference>
<dbReference type="InterPro" id="IPR025110">
    <property type="entry name" value="AMP-bd_C"/>
</dbReference>
<dbReference type="AlphaFoldDB" id="A0A1J1J332"/>
<evidence type="ECO:0000256" key="2">
    <source>
        <dbReference type="ARBA" id="ARBA00006432"/>
    </source>
</evidence>
<dbReference type="PANTHER" id="PTHR43347:SF3">
    <property type="entry name" value="ACYL-COA SYNTHETASE SHORT-CHAIN FAMILY MEMBER 3, MITOCHONDRIAL"/>
    <property type="match status" value="1"/>
</dbReference>
<sequence>MKKVTCEGSAVKIAKKTSQKNAHGKSSSSKNVSSDIIDHEYQRSLEEREKFWSEIGSQMVSWDKMYDQVIDDSSSPFTKWFCGGYLNACFNCVDRHIANGHGNKVALIHDSPITNTVRKVTYQELLDSTTRLAGGLRKLGVKKGDRVVIYMPLIPEAIMSMLATVRLGAIHSVVFGGFASSELSTRIDHAEPKVIISANCGVEPNKVIPYLDILHEAIDMCNWKPDKCIIFQRKNVLISELNPLLDLCWEEALAEPVECVPVEANDPLYILYTSGTTDKPKGIQRPTGGYLVTLMYTMNTIYGVRPDDVWWSASDLGWVVGHSYIAYGPLLYGCTSVMYEGKPDRTPDPGQYFRIIEQHQVSAIFSVPTAFRVIRKVDPHIRYGRKHSLNSLRAIFIAGEHCDLETKHWIENTFRVPVLNHWWQTETGSAITATCLGNAQNIYVPNFTTGLPFIGYDIKIMDSEGNSMKELGPNQLGRIVVKLPLPPGNMSTLYKNDDLFEKVYFQRFPGYYDTMDAGYKDENGYIYVTARDDDVINVAGHRLSTSSLEDAILRHPDVADAAVFGVPENTKGEVPLCLYVTKDGVKKPATKLSVEIIKIIRDVIGPIASFRLVAKVQALPRTRSGKTMRKALADFARNKTVNLPATIEDPSVFIDIRRALNELGYATSAPSPLLGYKKRD</sequence>
<feature type="domain" description="Acetyl-coenzyme A synthetase N-terminal" evidence="13">
    <location>
        <begin position="40"/>
        <end position="92"/>
    </location>
</feature>
<comment type="catalytic activity">
    <reaction evidence="9">
        <text>propanoate + ATP + CoA = propanoyl-CoA + AMP + diphosphate</text>
        <dbReference type="Rhea" id="RHEA:20373"/>
        <dbReference type="ChEBI" id="CHEBI:17272"/>
        <dbReference type="ChEBI" id="CHEBI:30616"/>
        <dbReference type="ChEBI" id="CHEBI:33019"/>
        <dbReference type="ChEBI" id="CHEBI:57287"/>
        <dbReference type="ChEBI" id="CHEBI:57392"/>
        <dbReference type="ChEBI" id="CHEBI:456215"/>
        <dbReference type="EC" id="6.2.1.17"/>
    </reaction>
    <physiologicalReaction direction="left-to-right" evidence="9">
        <dbReference type="Rhea" id="RHEA:20374"/>
    </physiologicalReaction>
</comment>
<dbReference type="SUPFAM" id="SSF56801">
    <property type="entry name" value="Acetyl-CoA synthetase-like"/>
    <property type="match status" value="1"/>
</dbReference>
<dbReference type="InterPro" id="IPR042099">
    <property type="entry name" value="ANL_N_sf"/>
</dbReference>
<dbReference type="Proteomes" id="UP000183832">
    <property type="component" value="Unassembled WGS sequence"/>
</dbReference>
<evidence type="ECO:0000259" key="11">
    <source>
        <dbReference type="Pfam" id="PF00501"/>
    </source>
</evidence>